<feature type="transmembrane region" description="Helical" evidence="1">
    <location>
        <begin position="433"/>
        <end position="460"/>
    </location>
</feature>
<keyword evidence="1" id="KW-0812">Transmembrane</keyword>
<evidence type="ECO:0000313" key="2">
    <source>
        <dbReference type="EMBL" id="KAG5675491.1"/>
    </source>
</evidence>
<dbReference type="EMBL" id="JADBJN010000002">
    <property type="protein sequence ID" value="KAG5675491.1"/>
    <property type="molecule type" value="Genomic_DNA"/>
</dbReference>
<reference evidence="2" key="1">
    <citation type="submission" date="2021-03" db="EMBL/GenBank/DDBJ databases">
        <title>Chromosome level genome of the anhydrobiotic midge Polypedilum vanderplanki.</title>
        <authorList>
            <person name="Yoshida Y."/>
            <person name="Kikawada T."/>
            <person name="Gusev O."/>
        </authorList>
    </citation>
    <scope>NUCLEOTIDE SEQUENCE</scope>
    <source>
        <strain evidence="2">NIAS01</strain>
        <tissue evidence="2">Whole body or cell culture</tissue>
    </source>
</reference>
<keyword evidence="1" id="KW-0472">Membrane</keyword>
<dbReference type="Proteomes" id="UP001107558">
    <property type="component" value="Chromosome 2"/>
</dbReference>
<dbReference type="AlphaFoldDB" id="A0A9J6C0Z8"/>
<evidence type="ECO:0000313" key="3">
    <source>
        <dbReference type="Proteomes" id="UP001107558"/>
    </source>
</evidence>
<feature type="transmembrane region" description="Helical" evidence="1">
    <location>
        <begin position="74"/>
        <end position="101"/>
    </location>
</feature>
<gene>
    <name evidence="2" type="ORF">PVAND_005391</name>
</gene>
<name>A0A9J6C0Z8_POLVA</name>
<comment type="caution">
    <text evidence="2">The sequence shown here is derived from an EMBL/GenBank/DDBJ whole genome shotgun (WGS) entry which is preliminary data.</text>
</comment>
<evidence type="ECO:0000256" key="1">
    <source>
        <dbReference type="SAM" id="Phobius"/>
    </source>
</evidence>
<organism evidence="2 3">
    <name type="scientific">Polypedilum vanderplanki</name>
    <name type="common">Sleeping chironomid midge</name>
    <dbReference type="NCBI Taxonomy" id="319348"/>
    <lineage>
        <taxon>Eukaryota</taxon>
        <taxon>Metazoa</taxon>
        <taxon>Ecdysozoa</taxon>
        <taxon>Arthropoda</taxon>
        <taxon>Hexapoda</taxon>
        <taxon>Insecta</taxon>
        <taxon>Pterygota</taxon>
        <taxon>Neoptera</taxon>
        <taxon>Endopterygota</taxon>
        <taxon>Diptera</taxon>
        <taxon>Nematocera</taxon>
        <taxon>Chironomoidea</taxon>
        <taxon>Chironomidae</taxon>
        <taxon>Chironominae</taxon>
        <taxon>Polypedilum</taxon>
        <taxon>Polypedilum</taxon>
    </lineage>
</organism>
<accession>A0A9J6C0Z8</accession>
<protein>
    <submittedName>
        <fullName evidence="2">Uncharacterized protein</fullName>
    </submittedName>
</protein>
<sequence>MTNKFEVKITTAINVTNIINLIDDRIKQLESLCESDSSMDKINCAAELQEIYLERKHLEQVVGNFQISKKKREIVTLSILFCAANLFFFGVSAIATVYLLVQDAKKESKIRNLNEIVANQAVEIEKIDEMHNQFVKDMEIRMNEQQQKFNKLYKIQETFKFIQEIKLLIRKTLYELTSIQNGNIIDSLELDKKIREQELKLLKFDQKFPAIETKLLTSIFSGKIFISDGMAGIELEIPEVDKTNYYQYEIYSIPDANSNKIDLQKQVVIDENNQTQLLDSNEVIKISSNLKLYTNPIKVEANSCIRSILINKTTSNCQTIKYKQEMFLKISDFKLLIYNPYNKTIYLNCSNVIQTKKFKTAFVYLSDGCVLKMSVNTYNAPHIDHLAIKSNFGENHFYPTLHAIKQHEVIDFSKHLIYGEKKSTNVFQSDDSYFMYFIFSLIALFLLFGLLLIIVIYNIYKCCKKSIPIALENSHKIEQHSIDTKGNQKRDANGLRIYES</sequence>
<keyword evidence="1" id="KW-1133">Transmembrane helix</keyword>
<proteinExistence type="predicted"/>
<keyword evidence="3" id="KW-1185">Reference proteome</keyword>